<protein>
    <submittedName>
        <fullName evidence="1">FAD-dependent oxidoreductase</fullName>
    </submittedName>
</protein>
<comment type="caution">
    <text evidence="1">The sequence shown here is derived from an EMBL/GenBank/DDBJ whole genome shotgun (WGS) entry which is preliminary data.</text>
</comment>
<sequence length="457" mass="48988">MTTGTQRRVLVLGGGTAGLLTAHVLAEYADSVTVVERDALPPGPEHRPGVPQAHHLHVVLPGGQQALDGLLPGVVQELCAHGAFRIGIPRDAVLWSAGSWTRRFPTTMHLLSCTRPLLDWVVRERVRKHPRIRLVDRTAAVALLGDATRVSGVRVSARETGPRDPYDLHAALVVDATGRSSAAPKWLAALGPAVPPAECVDPGLSYTTVQYKGAPGSDAPFLGVHIQPDRNHPRGAVLLPVEADRWILTAYGMRGHEPPTDQAGVLRFLGGLADPVLHEWARHNEPAAPPRGFRNTANRRYLYERAGTAPSGFLAVGDACCTFNPVYGQGISVAALQAVALRAALSHRQPGRRTTTRTLQRAVSTAYRPAWQLATGADLQYPATTGNRPGVTVLPQQWYIDRVLARANGNRLIGDALRDVLGLTAPPARLFTPKVAAAVLFAPVPQPLTTLPLHAEP</sequence>
<dbReference type="EMBL" id="JBHSPX010000008">
    <property type="protein sequence ID" value="MFC6066634.1"/>
    <property type="molecule type" value="Genomic_DNA"/>
</dbReference>
<dbReference type="RefSeq" id="WP_031066095.1">
    <property type="nucleotide sequence ID" value="NZ_JBHSPX010000008.1"/>
</dbReference>
<dbReference type="PANTHER" id="PTHR43422">
    <property type="entry name" value="THIAMINE THIAZOLE SYNTHASE"/>
    <property type="match status" value="1"/>
</dbReference>
<reference evidence="2" key="1">
    <citation type="journal article" date="2019" name="Int. J. Syst. Evol. Microbiol.">
        <title>The Global Catalogue of Microorganisms (GCM) 10K type strain sequencing project: providing services to taxonomists for standard genome sequencing and annotation.</title>
        <authorList>
            <consortium name="The Broad Institute Genomics Platform"/>
            <consortium name="The Broad Institute Genome Sequencing Center for Infectious Disease"/>
            <person name="Wu L."/>
            <person name="Ma J."/>
        </authorList>
    </citation>
    <scope>NUCLEOTIDE SEQUENCE [LARGE SCALE GENOMIC DNA]</scope>
    <source>
        <strain evidence="2">CGMCC 1.15180</strain>
    </source>
</reference>
<dbReference type="PRINTS" id="PR00420">
    <property type="entry name" value="RNGMNOXGNASE"/>
</dbReference>
<dbReference type="InterPro" id="IPR036188">
    <property type="entry name" value="FAD/NAD-bd_sf"/>
</dbReference>
<dbReference type="SUPFAM" id="SSF51905">
    <property type="entry name" value="FAD/NAD(P)-binding domain"/>
    <property type="match status" value="1"/>
</dbReference>
<proteinExistence type="predicted"/>
<dbReference type="PANTHER" id="PTHR43422:SF3">
    <property type="entry name" value="THIAMINE THIAZOLE SYNTHASE"/>
    <property type="match status" value="1"/>
</dbReference>
<dbReference type="Gene3D" id="3.50.50.60">
    <property type="entry name" value="FAD/NAD(P)-binding domain"/>
    <property type="match status" value="1"/>
</dbReference>
<keyword evidence="2" id="KW-1185">Reference proteome</keyword>
<evidence type="ECO:0000313" key="1">
    <source>
        <dbReference type="EMBL" id="MFC6066634.1"/>
    </source>
</evidence>
<evidence type="ECO:0000313" key="2">
    <source>
        <dbReference type="Proteomes" id="UP001596139"/>
    </source>
</evidence>
<name>A0ABW1MS06_9ACTN</name>
<dbReference type="Proteomes" id="UP001596139">
    <property type="component" value="Unassembled WGS sequence"/>
</dbReference>
<gene>
    <name evidence="1" type="ORF">ACFP4F_29395</name>
</gene>
<accession>A0ABW1MS06</accession>
<organism evidence="1 2">
    <name type="scientific">Streptomyces ochraceiscleroticus</name>
    <dbReference type="NCBI Taxonomy" id="47761"/>
    <lineage>
        <taxon>Bacteria</taxon>
        <taxon>Bacillati</taxon>
        <taxon>Actinomycetota</taxon>
        <taxon>Actinomycetes</taxon>
        <taxon>Kitasatosporales</taxon>
        <taxon>Streptomycetaceae</taxon>
        <taxon>Streptomyces</taxon>
    </lineage>
</organism>